<protein>
    <submittedName>
        <fullName evidence="1">Uncharacterized protein</fullName>
    </submittedName>
</protein>
<dbReference type="AlphaFoldDB" id="A0AAV9EBA0"/>
<dbReference type="PANTHER" id="PTHR33710:SF71">
    <property type="entry name" value="ENDONUCLEASE_EXONUCLEASE_PHOSPHATASE DOMAIN-CONTAINING PROTEIN"/>
    <property type="match status" value="1"/>
</dbReference>
<evidence type="ECO:0000313" key="2">
    <source>
        <dbReference type="Proteomes" id="UP001180020"/>
    </source>
</evidence>
<comment type="caution">
    <text evidence="1">The sequence shown here is derived from an EMBL/GenBank/DDBJ whole genome shotgun (WGS) entry which is preliminary data.</text>
</comment>
<dbReference type="EMBL" id="JAUJYO010000008">
    <property type="protein sequence ID" value="KAK1310439.1"/>
    <property type="molecule type" value="Genomic_DNA"/>
</dbReference>
<dbReference type="Proteomes" id="UP001180020">
    <property type="component" value="Unassembled WGS sequence"/>
</dbReference>
<reference evidence="1" key="2">
    <citation type="submission" date="2023-06" db="EMBL/GenBank/DDBJ databases">
        <authorList>
            <person name="Ma L."/>
            <person name="Liu K.-W."/>
            <person name="Li Z."/>
            <person name="Hsiao Y.-Y."/>
            <person name="Qi Y."/>
            <person name="Fu T."/>
            <person name="Tang G."/>
            <person name="Zhang D."/>
            <person name="Sun W.-H."/>
            <person name="Liu D.-K."/>
            <person name="Li Y."/>
            <person name="Chen G.-Z."/>
            <person name="Liu X.-D."/>
            <person name="Liao X.-Y."/>
            <person name="Jiang Y.-T."/>
            <person name="Yu X."/>
            <person name="Hao Y."/>
            <person name="Huang J."/>
            <person name="Zhao X.-W."/>
            <person name="Ke S."/>
            <person name="Chen Y.-Y."/>
            <person name="Wu W.-L."/>
            <person name="Hsu J.-L."/>
            <person name="Lin Y.-F."/>
            <person name="Huang M.-D."/>
            <person name="Li C.-Y."/>
            <person name="Huang L."/>
            <person name="Wang Z.-W."/>
            <person name="Zhao X."/>
            <person name="Zhong W.-Y."/>
            <person name="Peng D.-H."/>
            <person name="Ahmad S."/>
            <person name="Lan S."/>
            <person name="Zhang J.-S."/>
            <person name="Tsai W.-C."/>
            <person name="Van De Peer Y."/>
            <person name="Liu Z.-J."/>
        </authorList>
    </citation>
    <scope>NUCLEOTIDE SEQUENCE</scope>
    <source>
        <strain evidence="1">CP</strain>
        <tissue evidence="1">Leaves</tissue>
    </source>
</reference>
<organism evidence="1 2">
    <name type="scientific">Acorus calamus</name>
    <name type="common">Sweet flag</name>
    <dbReference type="NCBI Taxonomy" id="4465"/>
    <lineage>
        <taxon>Eukaryota</taxon>
        <taxon>Viridiplantae</taxon>
        <taxon>Streptophyta</taxon>
        <taxon>Embryophyta</taxon>
        <taxon>Tracheophyta</taxon>
        <taxon>Spermatophyta</taxon>
        <taxon>Magnoliopsida</taxon>
        <taxon>Liliopsida</taxon>
        <taxon>Acoraceae</taxon>
        <taxon>Acorus</taxon>
    </lineage>
</organism>
<gene>
    <name evidence="1" type="ORF">QJS10_CPA08g00707</name>
</gene>
<evidence type="ECO:0000313" key="1">
    <source>
        <dbReference type="EMBL" id="KAK1310439.1"/>
    </source>
</evidence>
<name>A0AAV9EBA0_ACOCL</name>
<proteinExistence type="predicted"/>
<dbReference type="InterPro" id="IPR036691">
    <property type="entry name" value="Endo/exonu/phosph_ase_sf"/>
</dbReference>
<reference evidence="1" key="1">
    <citation type="journal article" date="2023" name="Nat. Commun.">
        <title>Diploid and tetraploid genomes of Acorus and the evolution of monocots.</title>
        <authorList>
            <person name="Ma L."/>
            <person name="Liu K.W."/>
            <person name="Li Z."/>
            <person name="Hsiao Y.Y."/>
            <person name="Qi Y."/>
            <person name="Fu T."/>
            <person name="Tang G.D."/>
            <person name="Zhang D."/>
            <person name="Sun W.H."/>
            <person name="Liu D.K."/>
            <person name="Li Y."/>
            <person name="Chen G.Z."/>
            <person name="Liu X.D."/>
            <person name="Liao X.Y."/>
            <person name="Jiang Y.T."/>
            <person name="Yu X."/>
            <person name="Hao Y."/>
            <person name="Huang J."/>
            <person name="Zhao X.W."/>
            <person name="Ke S."/>
            <person name="Chen Y.Y."/>
            <person name="Wu W.L."/>
            <person name="Hsu J.L."/>
            <person name="Lin Y.F."/>
            <person name="Huang M.D."/>
            <person name="Li C.Y."/>
            <person name="Huang L."/>
            <person name="Wang Z.W."/>
            <person name="Zhao X."/>
            <person name="Zhong W.Y."/>
            <person name="Peng D.H."/>
            <person name="Ahmad S."/>
            <person name="Lan S."/>
            <person name="Zhang J.S."/>
            <person name="Tsai W.C."/>
            <person name="Van de Peer Y."/>
            <person name="Liu Z.J."/>
        </authorList>
    </citation>
    <scope>NUCLEOTIDE SEQUENCE</scope>
    <source>
        <strain evidence="1">CP</strain>
    </source>
</reference>
<sequence length="165" mass="18602">MSMKTIIAFLETQANTFVRAPTTVRSSPTQNPGNNVRRQCKETISQVVRGSWTVGGDFNEVRNTHEKVGGRPLRATRLKRFNDCIEACNLMDIHSSGNTFSWSNKQDNQIMGRLDRILANNDWLLLHPKATVIYHPQGLSDHSAMHLILVPPFPSGPKPFKFFNA</sequence>
<keyword evidence="2" id="KW-1185">Reference proteome</keyword>
<dbReference type="Gene3D" id="3.60.10.10">
    <property type="entry name" value="Endonuclease/exonuclease/phosphatase"/>
    <property type="match status" value="1"/>
</dbReference>
<dbReference type="SUPFAM" id="SSF56219">
    <property type="entry name" value="DNase I-like"/>
    <property type="match status" value="1"/>
</dbReference>
<accession>A0AAV9EBA0</accession>
<dbReference type="PANTHER" id="PTHR33710">
    <property type="entry name" value="BNAC02G09200D PROTEIN"/>
    <property type="match status" value="1"/>
</dbReference>